<feature type="transmembrane region" description="Helical" evidence="1">
    <location>
        <begin position="100"/>
        <end position="117"/>
    </location>
</feature>
<organism evidence="2 3">
    <name type="scientific">Gordonia rhizosphera NBRC 16068</name>
    <dbReference type="NCBI Taxonomy" id="1108045"/>
    <lineage>
        <taxon>Bacteria</taxon>
        <taxon>Bacillati</taxon>
        <taxon>Actinomycetota</taxon>
        <taxon>Actinomycetes</taxon>
        <taxon>Mycobacteriales</taxon>
        <taxon>Gordoniaceae</taxon>
        <taxon>Gordonia</taxon>
    </lineage>
</organism>
<reference evidence="2 3" key="1">
    <citation type="submission" date="2012-08" db="EMBL/GenBank/DDBJ databases">
        <title>Whole genome shotgun sequence of Gordonia rhizosphera NBRC 16068.</title>
        <authorList>
            <person name="Takarada H."/>
            <person name="Isaki S."/>
            <person name="Hosoyama A."/>
            <person name="Tsuchikane K."/>
            <person name="Katsumata H."/>
            <person name="Baba S."/>
            <person name="Ohji S."/>
            <person name="Yamazaki S."/>
            <person name="Fujita N."/>
        </authorList>
    </citation>
    <scope>NUCLEOTIDE SEQUENCE [LARGE SCALE GENOMIC DNA]</scope>
    <source>
        <strain evidence="2 3">NBRC 16068</strain>
    </source>
</reference>
<feature type="transmembrane region" description="Helical" evidence="1">
    <location>
        <begin position="23"/>
        <end position="44"/>
    </location>
</feature>
<dbReference type="Proteomes" id="UP000008363">
    <property type="component" value="Unassembled WGS sequence"/>
</dbReference>
<sequence length="169" mass="17852">MRPVTPGALSSVRRMYRVGVDSWGAVVGLGLVAAAIGVIAFVRYRGRETAMLRGDVALARELRELAGDDEVRLAAVDEFELAIYQRLFYASVVAPRIRSAAWALLGTALAVTAALAADSGDGVLYDVVTIAAIIVAVVFAIATLTYAVLAIYHTATTPRVSFAESYASS</sequence>
<dbReference type="EMBL" id="BAHC01000233">
    <property type="protein sequence ID" value="GAB93596.1"/>
    <property type="molecule type" value="Genomic_DNA"/>
</dbReference>
<keyword evidence="1" id="KW-0812">Transmembrane</keyword>
<evidence type="ECO:0000313" key="3">
    <source>
        <dbReference type="Proteomes" id="UP000008363"/>
    </source>
</evidence>
<evidence type="ECO:0000313" key="2">
    <source>
        <dbReference type="EMBL" id="GAB93596.1"/>
    </source>
</evidence>
<comment type="caution">
    <text evidence="2">The sequence shown here is derived from an EMBL/GenBank/DDBJ whole genome shotgun (WGS) entry which is preliminary data.</text>
</comment>
<evidence type="ECO:0000256" key="1">
    <source>
        <dbReference type="SAM" id="Phobius"/>
    </source>
</evidence>
<keyword evidence="1" id="KW-0472">Membrane</keyword>
<feature type="transmembrane region" description="Helical" evidence="1">
    <location>
        <begin position="123"/>
        <end position="152"/>
    </location>
</feature>
<dbReference type="eggNOG" id="ENOG5033WKZ">
    <property type="taxonomic scope" value="Bacteria"/>
</dbReference>
<gene>
    <name evidence="2" type="ORF">GORHZ_233_00070</name>
</gene>
<accession>K6WIH7</accession>
<keyword evidence="1" id="KW-1133">Transmembrane helix</keyword>
<dbReference type="STRING" id="1108045.GORHZ_233_00070"/>
<proteinExistence type="predicted"/>
<name>K6WIH7_9ACTN</name>
<protein>
    <submittedName>
        <fullName evidence="2">Uncharacterized protein</fullName>
    </submittedName>
</protein>
<dbReference type="AlphaFoldDB" id="K6WIH7"/>
<keyword evidence="3" id="KW-1185">Reference proteome</keyword>